<dbReference type="AlphaFoldDB" id="A0A7M7N377"/>
<evidence type="ECO:0000256" key="6">
    <source>
        <dbReference type="RuleBase" id="RU003355"/>
    </source>
</evidence>
<keyword evidence="4 5" id="KW-0720">Serine protease</keyword>
<feature type="active site" description="Charge relay system" evidence="5">
    <location>
        <position position="163"/>
    </location>
</feature>
<dbReference type="GeneID" id="581177"/>
<feature type="domain" description="Inhibitor I9" evidence="8">
    <location>
        <begin position="78"/>
        <end position="123"/>
    </location>
</feature>
<dbReference type="RefSeq" id="XP_011672062.1">
    <property type="nucleotide sequence ID" value="XM_011673760.2"/>
</dbReference>
<evidence type="ECO:0000256" key="3">
    <source>
        <dbReference type="ARBA" id="ARBA00022801"/>
    </source>
</evidence>
<keyword evidence="2 5" id="KW-0645">Protease</keyword>
<dbReference type="InParanoid" id="A0A7M7N377"/>
<sequence length="396" mass="41186">MFLLEWHKYTAASTLKPSHLRTANRQATEIMRAFLVLLLVAAANAASLLKASEPIFGQYIVKIKSDFDVQSVLPTVRLAGGRVGHVYNAVFNGFAAKLSEKVLDAVLNLPAVEYVEEDGVVRTQAVGSWGLDRIDQANLPLDDSYDSTKRGTNGAGYNVYVIDTGINPTHNDFGGRAVTAWSAMARSEDCNGHGTHCSGTVAGTEYGVAKGVNVYGVKVLNCFGSGSWSDVIAGVDWVSASGARPAVASMSLGGGYTDSLNEAVKNLVNSGVQTAVAAGNDNSNACNYSPASEPEAVTVGSTTSTDARSSFSNYGNCVDVFAPGSSITSAWYTSNTATNTISGTSMACPHVAGALAIYGILNGNDGERAAAALVNEATSGVVGNPGWNSPNKLLYV</sequence>
<dbReference type="GeneID" id="115918348"/>
<dbReference type="Proteomes" id="UP000007110">
    <property type="component" value="Unassembled WGS sequence"/>
</dbReference>
<proteinExistence type="inferred from homology"/>
<dbReference type="InterPro" id="IPR036852">
    <property type="entry name" value="Peptidase_S8/S53_dom_sf"/>
</dbReference>
<evidence type="ECO:0000313" key="9">
    <source>
        <dbReference type="EnsemblMetazoa" id="XP_030830547"/>
    </source>
</evidence>
<dbReference type="InterPro" id="IPR000209">
    <property type="entry name" value="Peptidase_S8/S53_dom"/>
</dbReference>
<dbReference type="SUPFAM" id="SSF52743">
    <property type="entry name" value="Subtilisin-like"/>
    <property type="match status" value="1"/>
</dbReference>
<organism evidence="9 10">
    <name type="scientific">Strongylocentrotus purpuratus</name>
    <name type="common">Purple sea urchin</name>
    <dbReference type="NCBI Taxonomy" id="7668"/>
    <lineage>
        <taxon>Eukaryota</taxon>
        <taxon>Metazoa</taxon>
        <taxon>Echinodermata</taxon>
        <taxon>Eleutherozoa</taxon>
        <taxon>Echinozoa</taxon>
        <taxon>Echinoidea</taxon>
        <taxon>Euechinoidea</taxon>
        <taxon>Echinacea</taxon>
        <taxon>Camarodonta</taxon>
        <taxon>Echinidea</taxon>
        <taxon>Strongylocentrotidae</taxon>
        <taxon>Strongylocentrotus</taxon>
    </lineage>
</organism>
<evidence type="ECO:0000256" key="5">
    <source>
        <dbReference type="PROSITE-ProRule" id="PRU01240"/>
    </source>
</evidence>
<dbReference type="GO" id="GO:0006508">
    <property type="term" value="P:proteolysis"/>
    <property type="evidence" value="ECO:0007669"/>
    <property type="project" value="UniProtKB-KW"/>
</dbReference>
<dbReference type="PROSITE" id="PS51892">
    <property type="entry name" value="SUBTILASE"/>
    <property type="match status" value="1"/>
</dbReference>
<keyword evidence="3 5" id="KW-0378">Hydrolase</keyword>
<dbReference type="InterPro" id="IPR015500">
    <property type="entry name" value="Peptidase_S8_subtilisin-rel"/>
</dbReference>
<reference evidence="10" key="1">
    <citation type="submission" date="2015-02" db="EMBL/GenBank/DDBJ databases">
        <title>Genome sequencing for Strongylocentrotus purpuratus.</title>
        <authorList>
            <person name="Murali S."/>
            <person name="Liu Y."/>
            <person name="Vee V."/>
            <person name="English A."/>
            <person name="Wang M."/>
            <person name="Skinner E."/>
            <person name="Han Y."/>
            <person name="Muzny D.M."/>
            <person name="Worley K.C."/>
            <person name="Gibbs R.A."/>
        </authorList>
    </citation>
    <scope>NUCLEOTIDE SEQUENCE</scope>
</reference>
<dbReference type="InterPro" id="IPR010259">
    <property type="entry name" value="S8pro/Inhibitor_I9"/>
</dbReference>
<protein>
    <submittedName>
        <fullName evidence="9">Uncharacterized protein</fullName>
    </submittedName>
</protein>
<evidence type="ECO:0000256" key="2">
    <source>
        <dbReference type="ARBA" id="ARBA00022670"/>
    </source>
</evidence>
<dbReference type="PANTHER" id="PTHR43806">
    <property type="entry name" value="PEPTIDASE S8"/>
    <property type="match status" value="1"/>
</dbReference>
<comment type="similarity">
    <text evidence="1 5 6">Belongs to the peptidase S8 family.</text>
</comment>
<dbReference type="GO" id="GO:0004252">
    <property type="term" value="F:serine-type endopeptidase activity"/>
    <property type="evidence" value="ECO:0000318"/>
    <property type="project" value="GO_Central"/>
</dbReference>
<dbReference type="PANTHER" id="PTHR43806:SF11">
    <property type="entry name" value="CEREVISIN-RELATED"/>
    <property type="match status" value="1"/>
</dbReference>
<evidence type="ECO:0000259" key="8">
    <source>
        <dbReference type="Pfam" id="PF05922"/>
    </source>
</evidence>
<dbReference type="InterPro" id="IPR034193">
    <property type="entry name" value="PCSK9_ProteinaseK-like"/>
</dbReference>
<keyword evidence="10" id="KW-1185">Reference proteome</keyword>
<dbReference type="InterPro" id="IPR023828">
    <property type="entry name" value="Peptidase_S8_Ser-AS"/>
</dbReference>
<dbReference type="InterPro" id="IPR023827">
    <property type="entry name" value="Peptidase_S8_Asp-AS"/>
</dbReference>
<dbReference type="KEGG" id="spu:115918348"/>
<dbReference type="Pfam" id="PF00082">
    <property type="entry name" value="Peptidase_S8"/>
    <property type="match status" value="1"/>
</dbReference>
<dbReference type="OMA" id="DNPPSWG"/>
<dbReference type="GO" id="GO:0005615">
    <property type="term" value="C:extracellular space"/>
    <property type="evidence" value="ECO:0000318"/>
    <property type="project" value="GO_Central"/>
</dbReference>
<name>A0A7M7N377_STRPU</name>
<evidence type="ECO:0000256" key="4">
    <source>
        <dbReference type="ARBA" id="ARBA00022825"/>
    </source>
</evidence>
<dbReference type="FunFam" id="3.40.50.200:FF:000014">
    <property type="entry name" value="Proteinase K"/>
    <property type="match status" value="1"/>
</dbReference>
<dbReference type="KEGG" id="spu:581177"/>
<dbReference type="CDD" id="cd04077">
    <property type="entry name" value="Peptidases_S8_PCSK9_ProteinaseK_like"/>
    <property type="match status" value="1"/>
</dbReference>
<dbReference type="InterPro" id="IPR037045">
    <property type="entry name" value="S8pro/Inhibitor_I9_sf"/>
</dbReference>
<feature type="active site" description="Charge relay system" evidence="5">
    <location>
        <position position="193"/>
    </location>
</feature>
<reference evidence="9" key="2">
    <citation type="submission" date="2021-01" db="UniProtKB">
        <authorList>
            <consortium name="EnsemblMetazoa"/>
        </authorList>
    </citation>
    <scope>IDENTIFICATION</scope>
</reference>
<dbReference type="FunCoup" id="A0A7M7N377">
    <property type="interactions" value="14"/>
</dbReference>
<evidence type="ECO:0000259" key="7">
    <source>
        <dbReference type="Pfam" id="PF00082"/>
    </source>
</evidence>
<evidence type="ECO:0000313" key="10">
    <source>
        <dbReference type="Proteomes" id="UP000007110"/>
    </source>
</evidence>
<dbReference type="Gene3D" id="3.40.50.200">
    <property type="entry name" value="Peptidase S8/S53 domain"/>
    <property type="match status" value="1"/>
</dbReference>
<dbReference type="OrthoDB" id="206201at2759"/>
<dbReference type="EnsemblMetazoa" id="XM_030974687">
    <property type="protein sequence ID" value="XP_030830547"/>
    <property type="gene ID" value="LOC115918348"/>
</dbReference>
<dbReference type="EnsemblMetazoa" id="XM_011673760">
    <property type="protein sequence ID" value="XP_011672062"/>
    <property type="gene ID" value="LOC581177"/>
</dbReference>
<dbReference type="Gene3D" id="3.30.70.80">
    <property type="entry name" value="Peptidase S8 propeptide/proteinase inhibitor I9"/>
    <property type="match status" value="1"/>
</dbReference>
<dbReference type="PROSITE" id="PS00138">
    <property type="entry name" value="SUBTILASE_SER"/>
    <property type="match status" value="1"/>
</dbReference>
<feature type="active site" description="Charge relay system" evidence="5">
    <location>
        <position position="345"/>
    </location>
</feature>
<dbReference type="RefSeq" id="XP_030830547.1">
    <property type="nucleotide sequence ID" value="XM_030974687.1"/>
</dbReference>
<accession>A0A7M7N377</accession>
<dbReference type="InterPro" id="IPR050131">
    <property type="entry name" value="Peptidase_S8_subtilisin-like"/>
</dbReference>
<dbReference type="Pfam" id="PF05922">
    <property type="entry name" value="Inhibitor_I9"/>
    <property type="match status" value="1"/>
</dbReference>
<dbReference type="InterPro" id="IPR022398">
    <property type="entry name" value="Peptidase_S8_His-AS"/>
</dbReference>
<feature type="domain" description="Peptidase S8/S53" evidence="7">
    <location>
        <begin position="155"/>
        <end position="380"/>
    </location>
</feature>
<dbReference type="PROSITE" id="PS00136">
    <property type="entry name" value="SUBTILASE_ASP"/>
    <property type="match status" value="1"/>
</dbReference>
<evidence type="ECO:0000256" key="1">
    <source>
        <dbReference type="ARBA" id="ARBA00011073"/>
    </source>
</evidence>
<dbReference type="PRINTS" id="PR00723">
    <property type="entry name" value="SUBTILISIN"/>
</dbReference>
<dbReference type="PROSITE" id="PS00137">
    <property type="entry name" value="SUBTILASE_HIS"/>
    <property type="match status" value="1"/>
</dbReference>